<reference evidence="5" key="1">
    <citation type="submission" date="2020-05" db="EMBL/GenBank/DDBJ databases">
        <authorList>
            <person name="Chiriac C."/>
            <person name="Salcher M."/>
            <person name="Ghai R."/>
            <person name="Kavagutti S V."/>
        </authorList>
    </citation>
    <scope>NUCLEOTIDE SEQUENCE</scope>
</reference>
<dbReference type="Pfam" id="PF01416">
    <property type="entry name" value="PseudoU_synth_1"/>
    <property type="match status" value="1"/>
</dbReference>
<dbReference type="CDD" id="cd02570">
    <property type="entry name" value="PseudoU_synth_EcTruA"/>
    <property type="match status" value="1"/>
</dbReference>
<accession>A0A6J6DLX2</accession>
<dbReference type="GO" id="GO:0009982">
    <property type="term" value="F:pseudouridine synthase activity"/>
    <property type="evidence" value="ECO:0007669"/>
    <property type="project" value="InterPro"/>
</dbReference>
<dbReference type="Gene3D" id="3.30.70.580">
    <property type="entry name" value="Pseudouridine synthase I, catalytic domain, N-terminal subdomain"/>
    <property type="match status" value="1"/>
</dbReference>
<dbReference type="PANTHER" id="PTHR11142">
    <property type="entry name" value="PSEUDOURIDYLATE SYNTHASE"/>
    <property type="match status" value="1"/>
</dbReference>
<dbReference type="PANTHER" id="PTHR11142:SF0">
    <property type="entry name" value="TRNA PSEUDOURIDINE SYNTHASE-LIKE 1"/>
    <property type="match status" value="1"/>
</dbReference>
<comment type="similarity">
    <text evidence="1">Belongs to the tRNA pseudouridine synthase TruA family.</text>
</comment>
<gene>
    <name evidence="5" type="ORF">UFOPK1603_00837</name>
</gene>
<keyword evidence="3" id="KW-0413">Isomerase</keyword>
<evidence type="ECO:0000259" key="4">
    <source>
        <dbReference type="Pfam" id="PF01416"/>
    </source>
</evidence>
<proteinExistence type="inferred from homology"/>
<dbReference type="GO" id="GO:0031119">
    <property type="term" value="P:tRNA pseudouridine synthesis"/>
    <property type="evidence" value="ECO:0007669"/>
    <property type="project" value="TreeGrafter"/>
</dbReference>
<dbReference type="PIRSF" id="PIRSF001430">
    <property type="entry name" value="tRNA_psdUrid_synth"/>
    <property type="match status" value="1"/>
</dbReference>
<evidence type="ECO:0000256" key="1">
    <source>
        <dbReference type="ARBA" id="ARBA00009375"/>
    </source>
</evidence>
<protein>
    <submittedName>
        <fullName evidence="5">Unannotated protein</fullName>
    </submittedName>
</protein>
<dbReference type="InterPro" id="IPR020094">
    <property type="entry name" value="TruA/RsuA/RluB/E/F_N"/>
</dbReference>
<dbReference type="InterPro" id="IPR001406">
    <property type="entry name" value="PsdUridine_synth_TruA"/>
</dbReference>
<sequence length="288" mass="31551">MTVTSTDPLWSVESRPNTERAVVDIPAPAAGFTRLRMTIAYDGSKFRGMAENDGVETVAGTIRAEIERCVEHPVVLSIAGRTDAGVHGWGQVVSFDVDTDLVASGKGSPARLARSINRQCVPGIVVRDAQLAAADFDARFSALWRSYRYTVVNRPIPDPFLAATSWWVPQDLDIHALRLGCDALFGLHNFSSFCRRPKPNPVTGFEPSLMRRVHDASWHELGDGVLRFDIRASSYCHQMVRSIVGTLVEMGRGFRRPGEMAGIIRAEDRSAAGGVAPPQGLCLWEVGY</sequence>
<dbReference type="InterPro" id="IPR020095">
    <property type="entry name" value="PsdUridine_synth_TruA_C"/>
</dbReference>
<dbReference type="EMBL" id="CAEZTG010000064">
    <property type="protein sequence ID" value="CAB4565130.1"/>
    <property type="molecule type" value="Genomic_DNA"/>
</dbReference>
<evidence type="ECO:0000256" key="2">
    <source>
        <dbReference type="ARBA" id="ARBA00022694"/>
    </source>
</evidence>
<keyword evidence="2" id="KW-0819">tRNA processing</keyword>
<dbReference type="GO" id="GO:0003723">
    <property type="term" value="F:RNA binding"/>
    <property type="evidence" value="ECO:0007669"/>
    <property type="project" value="InterPro"/>
</dbReference>
<evidence type="ECO:0000256" key="3">
    <source>
        <dbReference type="ARBA" id="ARBA00023235"/>
    </source>
</evidence>
<dbReference type="NCBIfam" id="TIGR00071">
    <property type="entry name" value="hisT_truA"/>
    <property type="match status" value="1"/>
</dbReference>
<name>A0A6J6DLX2_9ZZZZ</name>
<dbReference type="HAMAP" id="MF_00171">
    <property type="entry name" value="TruA"/>
    <property type="match status" value="1"/>
</dbReference>
<feature type="domain" description="Pseudouridine synthase I TruA alpha/beta" evidence="4">
    <location>
        <begin position="183"/>
        <end position="288"/>
    </location>
</feature>
<dbReference type="AlphaFoldDB" id="A0A6J6DLX2"/>
<dbReference type="SUPFAM" id="SSF55120">
    <property type="entry name" value="Pseudouridine synthase"/>
    <property type="match status" value="1"/>
</dbReference>
<dbReference type="InterPro" id="IPR020097">
    <property type="entry name" value="PsdUridine_synth_TruA_a/b_dom"/>
</dbReference>
<dbReference type="Gene3D" id="3.30.70.660">
    <property type="entry name" value="Pseudouridine synthase I, catalytic domain, C-terminal subdomain"/>
    <property type="match status" value="1"/>
</dbReference>
<dbReference type="InterPro" id="IPR020103">
    <property type="entry name" value="PsdUridine_synth_cat_dom_sf"/>
</dbReference>
<organism evidence="5">
    <name type="scientific">freshwater metagenome</name>
    <dbReference type="NCBI Taxonomy" id="449393"/>
    <lineage>
        <taxon>unclassified sequences</taxon>
        <taxon>metagenomes</taxon>
        <taxon>ecological metagenomes</taxon>
    </lineage>
</organism>
<evidence type="ECO:0000313" key="5">
    <source>
        <dbReference type="EMBL" id="CAB4565130.1"/>
    </source>
</evidence>